<keyword evidence="1" id="KW-0456">Lyase</keyword>
<evidence type="ECO:0000313" key="2">
    <source>
        <dbReference type="Proteomes" id="UP000783742"/>
    </source>
</evidence>
<reference evidence="1 2" key="1">
    <citation type="submission" date="2021-06" db="EMBL/GenBank/DDBJ databases">
        <authorList>
            <person name="Sun Q."/>
            <person name="Li D."/>
        </authorList>
    </citation>
    <scope>NUCLEOTIDE SEQUENCE [LARGE SCALE GENOMIC DNA]</scope>
    <source>
        <strain evidence="1 2">MSJ-1</strain>
    </source>
</reference>
<evidence type="ECO:0000313" key="1">
    <source>
        <dbReference type="EMBL" id="MBU5668607.1"/>
    </source>
</evidence>
<dbReference type="Pfam" id="PF01293">
    <property type="entry name" value="PEPCK_ATP"/>
    <property type="match status" value="1"/>
</dbReference>
<protein>
    <submittedName>
        <fullName evidence="1">Phosphoenolpyruvate carboxykinase (ATP)</fullName>
        <ecNumber evidence="1">4.1.1.49</ecNumber>
    </submittedName>
</protein>
<proteinExistence type="predicted"/>
<dbReference type="RefSeq" id="WP_216548426.1">
    <property type="nucleotide sequence ID" value="NZ_JAHLQO010000001.1"/>
</dbReference>
<comment type="caution">
    <text evidence="1">The sequence shown here is derived from an EMBL/GenBank/DDBJ whole genome shotgun (WGS) entry which is preliminary data.</text>
</comment>
<dbReference type="GO" id="GO:0004612">
    <property type="term" value="F:phosphoenolpyruvate carboxykinase (ATP) activity"/>
    <property type="evidence" value="ECO:0007669"/>
    <property type="project" value="UniProtKB-EC"/>
</dbReference>
<organism evidence="1 2">
    <name type="scientific">Peptoniphilus ovalis</name>
    <dbReference type="NCBI Taxonomy" id="2841503"/>
    <lineage>
        <taxon>Bacteria</taxon>
        <taxon>Bacillati</taxon>
        <taxon>Bacillota</taxon>
        <taxon>Tissierellia</taxon>
        <taxon>Tissierellales</taxon>
        <taxon>Peptoniphilaceae</taxon>
        <taxon>Peptoniphilus</taxon>
    </lineage>
</organism>
<name>A0ABS6FEJ8_9FIRM</name>
<dbReference type="Proteomes" id="UP000783742">
    <property type="component" value="Unassembled WGS sequence"/>
</dbReference>
<gene>
    <name evidence="1" type="ORF">KQI68_02005</name>
</gene>
<sequence length="543" mass="62425">MSTRGRTNLDGIRKGKNQFSRLRTIVETPFYGNNVKKINTLKEAYEIAKNSPGAIITSREIFEPEKIGLEKGSKVIIFNDGATTGRTASARYISNNNDNEDDALNKVVMDAVYDTRFKKMLYAESVVGLDKDFCVKAHLLIPEGEENILYNWLLNFQPINNEIKEMYKNSKKYDEADIIVFSDPQWKNENYPNGIAYFDSQNNTLALLGLKYFGEHKKGTLTLAWSIANRNGFASCHGGIKTFYREDKNPFTLSVFGLSGSGKSTITHHKHEDKYDIKILHDDAFIINSKDKYSIALEPSYFDKTQNYPPNSPDNKFLLSMQNVGATMDEDGNIVAVTEDIRNGNGRAIKSKLWSKNRVNRLDDKIDAICWIMKDPVFPPLVKIENPIMAALLGASLITKRSSAENLKKGYDFTKLVVEPYANPFRTYPLADDFNKFLELFKDGVDCYIINSGDYFGKDIPKEITFSLLEKVIDDNAEFKDLFEIKDFSYLEVEGYELPVYDLYREKLEKSFRTRLEFFDNLSEFDELPEYALEEFRDYFYRI</sequence>
<keyword evidence="2" id="KW-1185">Reference proteome</keyword>
<accession>A0ABS6FEJ8</accession>
<dbReference type="EMBL" id="JAHLQO010000001">
    <property type="protein sequence ID" value="MBU5668607.1"/>
    <property type="molecule type" value="Genomic_DNA"/>
</dbReference>
<dbReference type="EC" id="4.1.1.49" evidence="1"/>
<dbReference type="InterPro" id="IPR001272">
    <property type="entry name" value="PEP_carboxykinase_ATP"/>
</dbReference>